<organism evidence="1 2">
    <name type="scientific">Brachionus plicatilis</name>
    <name type="common">Marine rotifer</name>
    <name type="synonym">Brachionus muelleri</name>
    <dbReference type="NCBI Taxonomy" id="10195"/>
    <lineage>
        <taxon>Eukaryota</taxon>
        <taxon>Metazoa</taxon>
        <taxon>Spiralia</taxon>
        <taxon>Gnathifera</taxon>
        <taxon>Rotifera</taxon>
        <taxon>Eurotatoria</taxon>
        <taxon>Monogononta</taxon>
        <taxon>Pseudotrocha</taxon>
        <taxon>Ploima</taxon>
        <taxon>Brachionidae</taxon>
        <taxon>Brachionus</taxon>
    </lineage>
</organism>
<evidence type="ECO:0000313" key="2">
    <source>
        <dbReference type="Proteomes" id="UP000276133"/>
    </source>
</evidence>
<protein>
    <submittedName>
        <fullName evidence="1">Uncharacterized protein</fullName>
    </submittedName>
</protein>
<proteinExistence type="predicted"/>
<dbReference type="EMBL" id="REGN01010477">
    <property type="protein sequence ID" value="RMZ98965.1"/>
    <property type="molecule type" value="Genomic_DNA"/>
</dbReference>
<comment type="caution">
    <text evidence="1">The sequence shown here is derived from an EMBL/GenBank/DDBJ whole genome shotgun (WGS) entry which is preliminary data.</text>
</comment>
<dbReference type="AlphaFoldDB" id="A0A3M7PIK9"/>
<gene>
    <name evidence="1" type="ORF">BpHYR1_045923</name>
</gene>
<name>A0A3M7PIK9_BRAPC</name>
<accession>A0A3M7PIK9</accession>
<reference evidence="1 2" key="1">
    <citation type="journal article" date="2018" name="Sci. Rep.">
        <title>Genomic signatures of local adaptation to the degree of environmental predictability in rotifers.</title>
        <authorList>
            <person name="Franch-Gras L."/>
            <person name="Hahn C."/>
            <person name="Garcia-Roger E.M."/>
            <person name="Carmona M.J."/>
            <person name="Serra M."/>
            <person name="Gomez A."/>
        </authorList>
    </citation>
    <scope>NUCLEOTIDE SEQUENCE [LARGE SCALE GENOMIC DNA]</scope>
    <source>
        <strain evidence="1">HYR1</strain>
    </source>
</reference>
<sequence>MSVLGRFFDRPSSCQQSQISLHYRIFSKIFHPDLILNQELHYSTENNKLDEFLVSKKELHRFWLISNNFLNLLYSKLFIKNGLKNKVSKKIDLKIIKLQLFCLSA</sequence>
<dbReference type="Proteomes" id="UP000276133">
    <property type="component" value="Unassembled WGS sequence"/>
</dbReference>
<evidence type="ECO:0000313" key="1">
    <source>
        <dbReference type="EMBL" id="RMZ98965.1"/>
    </source>
</evidence>
<keyword evidence="2" id="KW-1185">Reference proteome</keyword>